<dbReference type="InterPro" id="IPR029787">
    <property type="entry name" value="Nucleotide_cyclase"/>
</dbReference>
<dbReference type="STRING" id="1631356.VV01_12485"/>
<dbReference type="GO" id="GO:0004016">
    <property type="term" value="F:adenylate cyclase activity"/>
    <property type="evidence" value="ECO:0007669"/>
    <property type="project" value="UniProtKB-ARBA"/>
</dbReference>
<evidence type="ECO:0000256" key="1">
    <source>
        <dbReference type="ARBA" id="ARBA00005381"/>
    </source>
</evidence>
<protein>
    <submittedName>
        <fullName evidence="3">Guanylate cyclase</fullName>
    </submittedName>
</protein>
<dbReference type="PANTHER" id="PTHR43081:SF19">
    <property type="entry name" value="PH-SENSITIVE ADENYLATE CYCLASE RV1264"/>
    <property type="match status" value="1"/>
</dbReference>
<evidence type="ECO:0000313" key="3">
    <source>
        <dbReference type="EMBL" id="KNX39435.1"/>
    </source>
</evidence>
<comment type="similarity">
    <text evidence="1">Belongs to the adenylyl cyclase class-3 family.</text>
</comment>
<sequence>MEARLLGAGRTLRRADVAERAGASSEDARLLWRALGFASPRDEDVMFNETDVAALRASADLVQELQIDEATALSMARAFGRTTDRLAMWQTQLVADFVSGDNGIGLDRHTALRTAELIGEMADQVEPMLVYAWRRNLAVAISRMVADSEPESHIGVMRTVGFADLVSFTQLVRQLSERELAQLVLRFEALASDIVSSHGGALVKTVGDEVLFTHQEIGGAVDIAFDLVESAAADDLVPRMRVGMATGRVLARLGDIYGTTVNRAARLTAQARPGTVLADAAVAEVVRDRTGVRTAAIDPIDLPGIGEIVPWALRRERPTGADEGER</sequence>
<dbReference type="Pfam" id="PF00211">
    <property type="entry name" value="Guanylate_cyc"/>
    <property type="match status" value="1"/>
</dbReference>
<dbReference type="GO" id="GO:0006171">
    <property type="term" value="P:cAMP biosynthetic process"/>
    <property type="evidence" value="ECO:0007669"/>
    <property type="project" value="TreeGrafter"/>
</dbReference>
<dbReference type="PROSITE" id="PS50125">
    <property type="entry name" value="GUANYLATE_CYCLASE_2"/>
    <property type="match status" value="1"/>
</dbReference>
<dbReference type="EMBL" id="LAIR01000002">
    <property type="protein sequence ID" value="KNX39435.1"/>
    <property type="molecule type" value="Genomic_DNA"/>
</dbReference>
<gene>
    <name evidence="3" type="ORF">VV01_12485</name>
</gene>
<dbReference type="SUPFAM" id="SSF55073">
    <property type="entry name" value="Nucleotide cyclase"/>
    <property type="match status" value="1"/>
</dbReference>
<evidence type="ECO:0000313" key="4">
    <source>
        <dbReference type="Proteomes" id="UP000037397"/>
    </source>
</evidence>
<dbReference type="GO" id="GO:0035556">
    <property type="term" value="P:intracellular signal transduction"/>
    <property type="evidence" value="ECO:0007669"/>
    <property type="project" value="InterPro"/>
</dbReference>
<evidence type="ECO:0000259" key="2">
    <source>
        <dbReference type="PROSITE" id="PS50125"/>
    </source>
</evidence>
<proteinExistence type="inferred from homology"/>
<dbReference type="InterPro" id="IPR050697">
    <property type="entry name" value="Adenylyl/Guanylyl_Cyclase_3/4"/>
</dbReference>
<feature type="domain" description="Guanylate cyclase" evidence="2">
    <location>
        <begin position="159"/>
        <end position="268"/>
    </location>
</feature>
<dbReference type="Gene3D" id="3.30.70.1230">
    <property type="entry name" value="Nucleotide cyclase"/>
    <property type="match status" value="1"/>
</dbReference>
<comment type="caution">
    <text evidence="3">The sequence shown here is derived from an EMBL/GenBank/DDBJ whole genome shotgun (WGS) entry which is preliminary data.</text>
</comment>
<dbReference type="Proteomes" id="UP000037397">
    <property type="component" value="Unassembled WGS sequence"/>
</dbReference>
<dbReference type="InterPro" id="IPR001054">
    <property type="entry name" value="A/G_cyclase"/>
</dbReference>
<dbReference type="PATRIC" id="fig|1631356.3.peg.2446"/>
<reference evidence="4" key="1">
    <citation type="submission" date="2015-03" db="EMBL/GenBank/DDBJ databases">
        <title>Luteipulveratus halotolerans sp. nov., a novel actinobacterium (Dermacoccaceae) from Sarawak, Malaysia.</title>
        <authorList>
            <person name="Juboi H."/>
            <person name="Basik A."/>
            <person name="Shamsul S.S."/>
            <person name="Arnold P."/>
            <person name="Schmitt E.K."/>
            <person name="Sanglier J.-J."/>
            <person name="Yeo T."/>
        </authorList>
    </citation>
    <scope>NUCLEOTIDE SEQUENCE [LARGE SCALE GENOMIC DNA]</scope>
    <source>
        <strain evidence="4">C296001</strain>
    </source>
</reference>
<accession>A0A0L6CP71</accession>
<dbReference type="CDD" id="cd07302">
    <property type="entry name" value="CHD"/>
    <property type="match status" value="1"/>
</dbReference>
<name>A0A0L6CP71_9MICO</name>
<keyword evidence="4" id="KW-1185">Reference proteome</keyword>
<dbReference type="PANTHER" id="PTHR43081">
    <property type="entry name" value="ADENYLATE CYCLASE, TERMINAL-DIFFERENTIATION SPECIFIC-RELATED"/>
    <property type="match status" value="1"/>
</dbReference>
<dbReference type="SMART" id="SM00044">
    <property type="entry name" value="CYCc"/>
    <property type="match status" value="1"/>
</dbReference>
<organism evidence="3 4">
    <name type="scientific">Luteipulveratus halotolerans</name>
    <dbReference type="NCBI Taxonomy" id="1631356"/>
    <lineage>
        <taxon>Bacteria</taxon>
        <taxon>Bacillati</taxon>
        <taxon>Actinomycetota</taxon>
        <taxon>Actinomycetes</taxon>
        <taxon>Micrococcales</taxon>
        <taxon>Dermacoccaceae</taxon>
        <taxon>Luteipulveratus</taxon>
    </lineage>
</organism>
<dbReference type="AlphaFoldDB" id="A0A0L6CP71"/>